<name>A0A532V562_UNCL8</name>
<comment type="subcellular location">
    <subcellularLocation>
        <location evidence="1">Cell membrane</location>
        <topology evidence="1">Multi-pass membrane protein</topology>
    </subcellularLocation>
</comment>
<dbReference type="InterPro" id="IPR022791">
    <property type="entry name" value="L-PG_synthase/AglD"/>
</dbReference>
<evidence type="ECO:0000313" key="8">
    <source>
        <dbReference type="Proteomes" id="UP000319619"/>
    </source>
</evidence>
<feature type="transmembrane region" description="Helical" evidence="6">
    <location>
        <begin position="35"/>
        <end position="55"/>
    </location>
</feature>
<accession>A0A532V562</accession>
<evidence type="ECO:0000256" key="3">
    <source>
        <dbReference type="ARBA" id="ARBA00022692"/>
    </source>
</evidence>
<evidence type="ECO:0000256" key="1">
    <source>
        <dbReference type="ARBA" id="ARBA00004651"/>
    </source>
</evidence>
<feature type="transmembrane region" description="Helical" evidence="6">
    <location>
        <begin position="67"/>
        <end position="85"/>
    </location>
</feature>
<dbReference type="PANTHER" id="PTHR40277">
    <property type="entry name" value="BLL5419 PROTEIN"/>
    <property type="match status" value="1"/>
</dbReference>
<gene>
    <name evidence="7" type="ORF">CEE37_01245</name>
</gene>
<dbReference type="AlphaFoldDB" id="A0A532V562"/>
<organism evidence="7 8">
    <name type="scientific">candidate division LCP-89 bacterium B3_LCP</name>
    <dbReference type="NCBI Taxonomy" id="2012998"/>
    <lineage>
        <taxon>Bacteria</taxon>
        <taxon>Pseudomonadati</taxon>
        <taxon>Bacteria division LCP-89</taxon>
    </lineage>
</organism>
<keyword evidence="5 6" id="KW-0472">Membrane</keyword>
<evidence type="ECO:0008006" key="9">
    <source>
        <dbReference type="Google" id="ProtNLM"/>
    </source>
</evidence>
<comment type="caution">
    <text evidence="7">The sequence shown here is derived from an EMBL/GenBank/DDBJ whole genome shotgun (WGS) entry which is preliminary data.</text>
</comment>
<feature type="transmembrane region" description="Helical" evidence="6">
    <location>
        <begin position="177"/>
        <end position="198"/>
    </location>
</feature>
<dbReference type="Proteomes" id="UP000319619">
    <property type="component" value="Unassembled WGS sequence"/>
</dbReference>
<feature type="transmembrane region" description="Helical" evidence="6">
    <location>
        <begin position="150"/>
        <end position="170"/>
    </location>
</feature>
<evidence type="ECO:0000256" key="2">
    <source>
        <dbReference type="ARBA" id="ARBA00022475"/>
    </source>
</evidence>
<dbReference type="GO" id="GO:0005886">
    <property type="term" value="C:plasma membrane"/>
    <property type="evidence" value="ECO:0007669"/>
    <property type="project" value="UniProtKB-SubCell"/>
</dbReference>
<sequence>MNDNTVTQERATDFSPALTRIGEKKGRSKAVRKRIIFWTKLLLTLSVLILLIITIKPREITSAFEGSRFPLLLISLGLVIPNIGLRAIQWGYLLRMVKPEVKVREILNSLLVGSTFAVVTPGQLGEFGRAFFISGRPRLELIGISFIDKMYSLLPIILSGSLGLLFMPGLVFGSNSYIFISSAVLVAILWLILISILLSPRWIRDLLYAVNVMLPYRDKVKVLLSGLDPIKIKQSLVLTGLSSTHYLLYIFQFYLLIISFQHVGLLDMYRAVSAIIFVKAALPISIGGLGVGETASVGFLRVFDVQFAAAFNSSVILFTINILFPALVGVIILLKLRLSPENGNGKPDA</sequence>
<protein>
    <recommendedName>
        <fullName evidence="9">TIGR00374 family protein</fullName>
    </recommendedName>
</protein>
<evidence type="ECO:0000256" key="4">
    <source>
        <dbReference type="ARBA" id="ARBA00022989"/>
    </source>
</evidence>
<dbReference type="PANTHER" id="PTHR40277:SF1">
    <property type="entry name" value="BLL5419 PROTEIN"/>
    <property type="match status" value="1"/>
</dbReference>
<evidence type="ECO:0000313" key="7">
    <source>
        <dbReference type="EMBL" id="TKJ42335.1"/>
    </source>
</evidence>
<reference evidence="7 8" key="1">
    <citation type="submission" date="2017-06" db="EMBL/GenBank/DDBJ databases">
        <title>Novel microbial phyla capable of carbon fixation and sulfur reduction in deep-sea sediments.</title>
        <authorList>
            <person name="Huang J."/>
            <person name="Baker B."/>
            <person name="Wang Y."/>
        </authorList>
    </citation>
    <scope>NUCLEOTIDE SEQUENCE [LARGE SCALE GENOMIC DNA]</scope>
    <source>
        <strain evidence="7">B3_LCP</strain>
    </source>
</reference>
<feature type="transmembrane region" description="Helical" evidence="6">
    <location>
        <begin position="311"/>
        <end position="334"/>
    </location>
</feature>
<evidence type="ECO:0000256" key="5">
    <source>
        <dbReference type="ARBA" id="ARBA00023136"/>
    </source>
</evidence>
<evidence type="ECO:0000256" key="6">
    <source>
        <dbReference type="SAM" id="Phobius"/>
    </source>
</evidence>
<dbReference type="EMBL" id="NJBN01000001">
    <property type="protein sequence ID" value="TKJ42335.1"/>
    <property type="molecule type" value="Genomic_DNA"/>
</dbReference>
<keyword evidence="2" id="KW-1003">Cell membrane</keyword>
<keyword evidence="4 6" id="KW-1133">Transmembrane helix</keyword>
<proteinExistence type="predicted"/>
<feature type="transmembrane region" description="Helical" evidence="6">
    <location>
        <begin position="272"/>
        <end position="291"/>
    </location>
</feature>
<keyword evidence="3 6" id="KW-0812">Transmembrane</keyword>
<dbReference type="Pfam" id="PF03706">
    <property type="entry name" value="LPG_synthase_TM"/>
    <property type="match status" value="1"/>
</dbReference>
<feature type="transmembrane region" description="Helical" evidence="6">
    <location>
        <begin position="246"/>
        <end position="265"/>
    </location>
</feature>